<dbReference type="PANTHER" id="PTHR42776">
    <property type="entry name" value="SERINE PEPTIDASE S9 FAMILY MEMBER"/>
    <property type="match status" value="1"/>
</dbReference>
<dbReference type="Pfam" id="PF00326">
    <property type="entry name" value="Peptidase_S9"/>
    <property type="match status" value="1"/>
</dbReference>
<dbReference type="PANTHER" id="PTHR42776:SF27">
    <property type="entry name" value="DIPEPTIDYL PEPTIDASE FAMILY MEMBER 6"/>
    <property type="match status" value="1"/>
</dbReference>
<reference evidence="4" key="1">
    <citation type="submission" date="2021-02" db="EMBL/GenBank/DDBJ databases">
        <authorList>
            <person name="Nowell W R."/>
        </authorList>
    </citation>
    <scope>NUCLEOTIDE SEQUENCE</scope>
</reference>
<comment type="caution">
    <text evidence="4">The sequence shown here is derived from an EMBL/GenBank/DDBJ whole genome shotgun (WGS) entry which is preliminary data.</text>
</comment>
<feature type="domain" description="Peptidase S9 prolyl oligopeptidase catalytic" evidence="3">
    <location>
        <begin position="469"/>
        <end position="670"/>
    </location>
</feature>
<evidence type="ECO:0000256" key="2">
    <source>
        <dbReference type="SAM" id="SignalP"/>
    </source>
</evidence>
<dbReference type="Gene3D" id="3.40.50.1820">
    <property type="entry name" value="alpha/beta hydrolase"/>
    <property type="match status" value="1"/>
</dbReference>
<dbReference type="Gene3D" id="2.120.10.30">
    <property type="entry name" value="TolB, C-terminal domain"/>
    <property type="match status" value="1"/>
</dbReference>
<sequence>MKLFLLFISKLIICSSNETKAKLTLDDYFDFTNYPSINFSPNDQHLLIQLRRPLWNSHSYENSLWVYNIETKTKQLITSALSTSIKPQWSPSGSWIACSLNKSPLPDEQSNPNEFLYLYSVVSNEWFPIHIGKMFLLTFTWSNDDSSLYIVTLTKEEQILQETEWKDVIQYRPSKSNDGSAIYRIDIVKNNRTISTSRSLIKNLPFLITELLFIPFEEQLVFVSSSSLIEKMDKIEMYSLDLQNGSSLLRLTTNDLWENDLRLSDDNKHVLFLAFNKELTDGRLNSVQQRLYSLDLTNGHIERFGKDFHGNIVGYMTKVDGGVYILGQLGTETQIYTQQSPTDRMVWHQGWNGTYERISSPSKRNGSIAFIYSSFERPKEVYLTDNIDELQSAKAITNENRLFTERELPKAQIYQWKNREDQRTIEGILHYPPGQFQSKSLPLLVLVHGGPGPASTNSFTADWYTWAPLAASEGWLVFEPNYRGTFGYGDEFHNEIFGRPLSLPGKDILFGVDQLVDDDIADQNRLAVGGYSYGGFLTNWLITQTTRFKAALSGAGQMEHVSSWGTVYMPTFIASLLGGFPWEVAEKYRQESPMYHLSRVRTPTHIVTGDKDEQAKPSQSVMLERALYYLEIPVQLLIFPNEGHGLSKNPWSGKIKVREELKWLHKYVNQSL</sequence>
<evidence type="ECO:0000313" key="5">
    <source>
        <dbReference type="Proteomes" id="UP000663852"/>
    </source>
</evidence>
<dbReference type="OrthoDB" id="416344at2759"/>
<evidence type="ECO:0000259" key="3">
    <source>
        <dbReference type="Pfam" id="PF00326"/>
    </source>
</evidence>
<dbReference type="AlphaFoldDB" id="A0A815FP51"/>
<gene>
    <name evidence="4" type="ORF">EDS130_LOCUS32048</name>
</gene>
<accession>A0A815FP51</accession>
<dbReference type="InterPro" id="IPR029058">
    <property type="entry name" value="AB_hydrolase_fold"/>
</dbReference>
<dbReference type="GO" id="GO:0006508">
    <property type="term" value="P:proteolysis"/>
    <property type="evidence" value="ECO:0007669"/>
    <property type="project" value="InterPro"/>
</dbReference>
<dbReference type="GO" id="GO:0004252">
    <property type="term" value="F:serine-type endopeptidase activity"/>
    <property type="evidence" value="ECO:0007669"/>
    <property type="project" value="TreeGrafter"/>
</dbReference>
<dbReference type="SUPFAM" id="SSF82171">
    <property type="entry name" value="DPP6 N-terminal domain-like"/>
    <property type="match status" value="1"/>
</dbReference>
<feature type="chain" id="PRO_5032577005" description="Peptidase S9 prolyl oligopeptidase catalytic domain-containing protein" evidence="2">
    <location>
        <begin position="17"/>
        <end position="672"/>
    </location>
</feature>
<feature type="signal peptide" evidence="2">
    <location>
        <begin position="1"/>
        <end position="16"/>
    </location>
</feature>
<dbReference type="InterPro" id="IPR001375">
    <property type="entry name" value="Peptidase_S9_cat"/>
</dbReference>
<organism evidence="4 5">
    <name type="scientific">Adineta ricciae</name>
    <name type="common">Rotifer</name>
    <dbReference type="NCBI Taxonomy" id="249248"/>
    <lineage>
        <taxon>Eukaryota</taxon>
        <taxon>Metazoa</taxon>
        <taxon>Spiralia</taxon>
        <taxon>Gnathifera</taxon>
        <taxon>Rotifera</taxon>
        <taxon>Eurotatoria</taxon>
        <taxon>Bdelloidea</taxon>
        <taxon>Adinetida</taxon>
        <taxon>Adinetidae</taxon>
        <taxon>Adineta</taxon>
    </lineage>
</organism>
<evidence type="ECO:0000313" key="4">
    <source>
        <dbReference type="EMBL" id="CAF1328348.1"/>
    </source>
</evidence>
<dbReference type="Proteomes" id="UP000663852">
    <property type="component" value="Unassembled WGS sequence"/>
</dbReference>
<proteinExistence type="predicted"/>
<dbReference type="EMBL" id="CAJNOJ010000241">
    <property type="protein sequence ID" value="CAF1328348.1"/>
    <property type="molecule type" value="Genomic_DNA"/>
</dbReference>
<dbReference type="InterPro" id="IPR011042">
    <property type="entry name" value="6-blade_b-propeller_TolB-like"/>
</dbReference>
<dbReference type="SUPFAM" id="SSF53474">
    <property type="entry name" value="alpha/beta-Hydrolases"/>
    <property type="match status" value="1"/>
</dbReference>
<name>A0A815FP51_ADIRI</name>
<evidence type="ECO:0000256" key="1">
    <source>
        <dbReference type="ARBA" id="ARBA00022801"/>
    </source>
</evidence>
<keyword evidence="2" id="KW-0732">Signal</keyword>
<keyword evidence="1" id="KW-0378">Hydrolase</keyword>
<protein>
    <recommendedName>
        <fullName evidence="3">Peptidase S9 prolyl oligopeptidase catalytic domain-containing protein</fullName>
    </recommendedName>
</protein>